<feature type="domain" description="KNOX2" evidence="5">
    <location>
        <begin position="77"/>
        <end position="128"/>
    </location>
</feature>
<dbReference type="PANTHER" id="PTHR48452:SF1">
    <property type="entry name" value="FUSED COMPOUND LEAF 1"/>
    <property type="match status" value="1"/>
</dbReference>
<accession>A0AAP0WVH1</accession>
<dbReference type="SMART" id="SM01256">
    <property type="entry name" value="KNOX2"/>
    <property type="match status" value="1"/>
</dbReference>
<dbReference type="PANTHER" id="PTHR48452">
    <property type="entry name" value="FUSED COMPOUND LEAF 1"/>
    <property type="match status" value="1"/>
</dbReference>
<evidence type="ECO:0000256" key="2">
    <source>
        <dbReference type="ARBA" id="ARBA00023242"/>
    </source>
</evidence>
<dbReference type="GO" id="GO:0003677">
    <property type="term" value="F:DNA binding"/>
    <property type="evidence" value="ECO:0007669"/>
    <property type="project" value="InterPro"/>
</dbReference>
<gene>
    <name evidence="6" type="ORF">L1049_027746</name>
</gene>
<evidence type="ECO:0000256" key="1">
    <source>
        <dbReference type="ARBA" id="ARBA00004123"/>
    </source>
</evidence>
<dbReference type="AlphaFoldDB" id="A0AAP0WVH1"/>
<dbReference type="Pfam" id="PF03791">
    <property type="entry name" value="KNOX2"/>
    <property type="match status" value="1"/>
</dbReference>
<dbReference type="Pfam" id="PF03790">
    <property type="entry name" value="KNOX1"/>
    <property type="match status" value="1"/>
</dbReference>
<reference evidence="6 7" key="1">
    <citation type="journal article" date="2024" name="Plant J.">
        <title>Genome sequences and population genomics reveal climatic adaptation and genomic divergence between two closely related sweetgum species.</title>
        <authorList>
            <person name="Xu W.Q."/>
            <person name="Ren C.Q."/>
            <person name="Zhang X.Y."/>
            <person name="Comes H.P."/>
            <person name="Liu X.H."/>
            <person name="Li Y.G."/>
            <person name="Kettle C.J."/>
            <person name="Jalonen R."/>
            <person name="Gaisberger H."/>
            <person name="Ma Y.Z."/>
            <person name="Qiu Y.X."/>
        </authorList>
    </citation>
    <scope>NUCLEOTIDE SEQUENCE [LARGE SCALE GENOMIC DNA]</scope>
    <source>
        <strain evidence="6">Hangzhou</strain>
    </source>
</reference>
<organism evidence="6 7">
    <name type="scientific">Liquidambar formosana</name>
    <name type="common">Formosan gum</name>
    <dbReference type="NCBI Taxonomy" id="63359"/>
    <lineage>
        <taxon>Eukaryota</taxon>
        <taxon>Viridiplantae</taxon>
        <taxon>Streptophyta</taxon>
        <taxon>Embryophyta</taxon>
        <taxon>Tracheophyta</taxon>
        <taxon>Spermatophyta</taxon>
        <taxon>Magnoliopsida</taxon>
        <taxon>eudicotyledons</taxon>
        <taxon>Gunneridae</taxon>
        <taxon>Pentapetalae</taxon>
        <taxon>Saxifragales</taxon>
        <taxon>Altingiaceae</taxon>
        <taxon>Liquidambar</taxon>
    </lineage>
</organism>
<feature type="domain" description="KNOX1" evidence="4">
    <location>
        <begin position="29"/>
        <end position="77"/>
    </location>
</feature>
<dbReference type="Proteomes" id="UP001415857">
    <property type="component" value="Unassembled WGS sequence"/>
</dbReference>
<keyword evidence="2" id="KW-0539">Nucleus</keyword>
<proteinExistence type="predicted"/>
<keyword evidence="7" id="KW-1185">Reference proteome</keyword>
<comment type="caution">
    <text evidence="6">The sequence shown here is derived from an EMBL/GenBank/DDBJ whole genome shotgun (WGS) entry which is preliminary data.</text>
</comment>
<dbReference type="GO" id="GO:0005634">
    <property type="term" value="C:nucleus"/>
    <property type="evidence" value="ECO:0007669"/>
    <property type="project" value="UniProtKB-SubCell"/>
</dbReference>
<evidence type="ECO:0000259" key="4">
    <source>
        <dbReference type="SMART" id="SM01255"/>
    </source>
</evidence>
<evidence type="ECO:0000259" key="5">
    <source>
        <dbReference type="SMART" id="SM01256"/>
    </source>
</evidence>
<evidence type="ECO:0000313" key="7">
    <source>
        <dbReference type="Proteomes" id="UP001415857"/>
    </source>
</evidence>
<evidence type="ECO:0008006" key="8">
    <source>
        <dbReference type="Google" id="ProtNLM"/>
    </source>
</evidence>
<sequence>MEANRNSSENTERHFGEGTLEEEDEEEMEILKRRISSHPLYGLLVDSHLDCLKVGLGNVVDIDTSHRIVQKQADSRSSLSMFNQEELDQFMEAYCTALNKLKEAMEEPHLETMAFINSMHSQLKDLGRIDPRPAEPATMFSGEGKKLM</sequence>
<feature type="region of interest" description="Disordered" evidence="3">
    <location>
        <begin position="1"/>
        <end position="25"/>
    </location>
</feature>
<comment type="subcellular location">
    <subcellularLocation>
        <location evidence="1">Nucleus</location>
    </subcellularLocation>
</comment>
<evidence type="ECO:0000256" key="3">
    <source>
        <dbReference type="SAM" id="MobiDB-lite"/>
    </source>
</evidence>
<feature type="region of interest" description="Disordered" evidence="3">
    <location>
        <begin position="126"/>
        <end position="148"/>
    </location>
</feature>
<evidence type="ECO:0000313" key="6">
    <source>
        <dbReference type="EMBL" id="KAK9278186.1"/>
    </source>
</evidence>
<name>A0AAP0WVH1_LIQFO</name>
<dbReference type="InterPro" id="IPR005541">
    <property type="entry name" value="KNOX2"/>
</dbReference>
<dbReference type="InterPro" id="IPR005540">
    <property type="entry name" value="KNOX1"/>
</dbReference>
<protein>
    <recommendedName>
        <fullName evidence="8">Homeobox protein knotted-1-like 1</fullName>
    </recommendedName>
</protein>
<dbReference type="SMART" id="SM01255">
    <property type="entry name" value="KNOX1"/>
    <property type="match status" value="1"/>
</dbReference>
<dbReference type="EMBL" id="JBBPBK010000009">
    <property type="protein sequence ID" value="KAK9278186.1"/>
    <property type="molecule type" value="Genomic_DNA"/>
</dbReference>